<keyword evidence="1" id="KW-1133">Transmembrane helix</keyword>
<dbReference type="AlphaFoldDB" id="L9YBV1"/>
<dbReference type="Pfam" id="PF01569">
    <property type="entry name" value="PAP2"/>
    <property type="match status" value="1"/>
</dbReference>
<proteinExistence type="predicted"/>
<reference evidence="3 4" key="1">
    <citation type="journal article" date="2014" name="PLoS Genet.">
        <title>Phylogenetically driven sequencing of extremely halophilic archaea reveals strategies for static and dynamic osmo-response.</title>
        <authorList>
            <person name="Becker E.A."/>
            <person name="Seitzer P.M."/>
            <person name="Tritt A."/>
            <person name="Larsen D."/>
            <person name="Krusor M."/>
            <person name="Yao A.I."/>
            <person name="Wu D."/>
            <person name="Madern D."/>
            <person name="Eisen J.A."/>
            <person name="Darling A.E."/>
            <person name="Facciotti M.T."/>
        </authorList>
    </citation>
    <scope>NUCLEOTIDE SEQUENCE [LARGE SCALE GENOMIC DNA]</scope>
    <source>
        <strain evidence="3 4">JCM 10478</strain>
    </source>
</reference>
<feature type="transmembrane region" description="Helical" evidence="1">
    <location>
        <begin position="122"/>
        <end position="143"/>
    </location>
</feature>
<dbReference type="InterPro" id="IPR036938">
    <property type="entry name" value="PAP2/HPO_sf"/>
</dbReference>
<feature type="transmembrane region" description="Helical" evidence="1">
    <location>
        <begin position="289"/>
        <end position="308"/>
    </location>
</feature>
<evidence type="ECO:0000259" key="2">
    <source>
        <dbReference type="SMART" id="SM00014"/>
    </source>
</evidence>
<keyword evidence="4" id="KW-1185">Reference proteome</keyword>
<feature type="transmembrane region" description="Helical" evidence="1">
    <location>
        <begin position="177"/>
        <end position="195"/>
    </location>
</feature>
<accession>L9YBV1</accession>
<dbReference type="PATRIC" id="fig|1227496.3.peg.13"/>
<dbReference type="Gene3D" id="1.20.144.10">
    <property type="entry name" value="Phosphatidic acid phosphatase type 2/haloperoxidase"/>
    <property type="match status" value="1"/>
</dbReference>
<comment type="caution">
    <text evidence="3">The sequence shown here is derived from an EMBL/GenBank/DDBJ whole genome shotgun (WGS) entry which is preliminary data.</text>
</comment>
<sequence length="318" mass="32344">MYRGATVLEAIHDLVPAWAGAIAAAVTQLGDGWFLLALGIGASWAVAWQRATGETTPLECDRPARRPDGPWVVAVIVGGLAVMTALKHLFALPRPDLATLDPAALPSSTRSLYASIVNADGYGFPSGHAVGATVTYGLFALVLEAGTRRLRLAAAAVIVAAVCLTRLVLGVHYPLDVVAGVAVGGCYLAAAWRLLEHSPFDRTLTAFALALGLAGTAMIASGRADSAVEYVAFAAGGLAGWLAGTTGTAVEPIPLERSPTEPSAGVLATVFIPLAALVGVGALSGRPKLVASAALLGLLSVLPAVVFPRATTVEAATR</sequence>
<feature type="transmembrane region" description="Helical" evidence="1">
    <location>
        <begin position="150"/>
        <end position="171"/>
    </location>
</feature>
<evidence type="ECO:0000313" key="3">
    <source>
        <dbReference type="EMBL" id="ELY71520.1"/>
    </source>
</evidence>
<keyword evidence="1" id="KW-0472">Membrane</keyword>
<dbReference type="EMBL" id="AOID01000001">
    <property type="protein sequence ID" value="ELY71520.1"/>
    <property type="molecule type" value="Genomic_DNA"/>
</dbReference>
<organism evidence="3 4">
    <name type="scientific">Natrinema versiforme JCM 10478</name>
    <dbReference type="NCBI Taxonomy" id="1227496"/>
    <lineage>
        <taxon>Archaea</taxon>
        <taxon>Methanobacteriati</taxon>
        <taxon>Methanobacteriota</taxon>
        <taxon>Stenosarchaea group</taxon>
        <taxon>Halobacteria</taxon>
        <taxon>Halobacteriales</taxon>
        <taxon>Natrialbaceae</taxon>
        <taxon>Natrinema</taxon>
    </lineage>
</organism>
<feature type="domain" description="Phosphatidic acid phosphatase type 2/haloperoxidase" evidence="2">
    <location>
        <begin position="68"/>
        <end position="192"/>
    </location>
</feature>
<dbReference type="SMART" id="SM00014">
    <property type="entry name" value="acidPPc"/>
    <property type="match status" value="1"/>
</dbReference>
<evidence type="ECO:0000313" key="4">
    <source>
        <dbReference type="Proteomes" id="UP000011632"/>
    </source>
</evidence>
<dbReference type="OrthoDB" id="10182at2157"/>
<protein>
    <submittedName>
        <fullName evidence="3">Phosphoesterase PA-phosphatase-related protein</fullName>
    </submittedName>
</protein>
<dbReference type="PANTHER" id="PTHR14969:SF13">
    <property type="entry name" value="AT30094P"/>
    <property type="match status" value="1"/>
</dbReference>
<dbReference type="Proteomes" id="UP000011632">
    <property type="component" value="Unassembled WGS sequence"/>
</dbReference>
<dbReference type="InterPro" id="IPR000326">
    <property type="entry name" value="PAP2/HPO"/>
</dbReference>
<dbReference type="STRING" id="1227496.C489_00065"/>
<name>L9YBV1_9EURY</name>
<dbReference type="RefSeq" id="WP_006429029.1">
    <property type="nucleotide sequence ID" value="NZ_AOID01000001.1"/>
</dbReference>
<evidence type="ECO:0000256" key="1">
    <source>
        <dbReference type="SAM" id="Phobius"/>
    </source>
</evidence>
<dbReference type="PANTHER" id="PTHR14969">
    <property type="entry name" value="SPHINGOSINE-1-PHOSPHATE PHOSPHOHYDROLASE"/>
    <property type="match status" value="1"/>
</dbReference>
<feature type="transmembrane region" description="Helical" evidence="1">
    <location>
        <begin position="69"/>
        <end position="90"/>
    </location>
</feature>
<keyword evidence="1" id="KW-0812">Transmembrane</keyword>
<gene>
    <name evidence="3" type="ORF">C489_00065</name>
</gene>
<dbReference type="SUPFAM" id="SSF48317">
    <property type="entry name" value="Acid phosphatase/Vanadium-dependent haloperoxidase"/>
    <property type="match status" value="1"/>
</dbReference>
<feature type="transmembrane region" description="Helical" evidence="1">
    <location>
        <begin position="230"/>
        <end position="250"/>
    </location>
</feature>
<feature type="transmembrane region" description="Helical" evidence="1">
    <location>
        <begin position="204"/>
        <end position="224"/>
    </location>
</feature>
<feature type="transmembrane region" description="Helical" evidence="1">
    <location>
        <begin position="262"/>
        <end position="283"/>
    </location>
</feature>